<proteinExistence type="predicted"/>
<organism evidence="1 2">
    <name type="scientific">Rhodonellum psychrophilum GCM71 = DSM 17998</name>
    <dbReference type="NCBI Taxonomy" id="1123057"/>
    <lineage>
        <taxon>Bacteria</taxon>
        <taxon>Pseudomonadati</taxon>
        <taxon>Bacteroidota</taxon>
        <taxon>Cytophagia</taxon>
        <taxon>Cytophagales</taxon>
        <taxon>Cytophagaceae</taxon>
        <taxon>Rhodonellum</taxon>
    </lineage>
</organism>
<dbReference type="Proteomes" id="UP000016843">
    <property type="component" value="Unassembled WGS sequence"/>
</dbReference>
<evidence type="ECO:0000313" key="1">
    <source>
        <dbReference type="EMBL" id="ERM84887.1"/>
    </source>
</evidence>
<sequence length="56" mass="6782">MTSKLKKFRISQLPKKSDMYKLEFKLRNFRKTGIKAKTKAFCDDEIYRSEPDRFDC</sequence>
<comment type="caution">
    <text evidence="1">The sequence shown here is derived from an EMBL/GenBank/DDBJ whole genome shotgun (WGS) entry which is preliminary data.</text>
</comment>
<name>U5C9P0_9BACT</name>
<evidence type="ECO:0000313" key="2">
    <source>
        <dbReference type="Proteomes" id="UP000016843"/>
    </source>
</evidence>
<accession>U5C9P0</accession>
<keyword evidence="2" id="KW-1185">Reference proteome</keyword>
<dbReference type="AlphaFoldDB" id="U5C9P0"/>
<dbReference type="EMBL" id="AWXR01000001">
    <property type="protein sequence ID" value="ERM84887.1"/>
    <property type="molecule type" value="Genomic_DNA"/>
</dbReference>
<gene>
    <name evidence="1" type="ORF">P872_22770</name>
</gene>
<reference evidence="1 2" key="1">
    <citation type="journal article" date="2013" name="Genome Announc.">
        <title>Draft Genome Sequence of the Psychrophilic and Alkaliphilic Rhodonellum psychrophilum Strain GCM71T.</title>
        <authorList>
            <person name="Hauptmann A.L."/>
            <person name="Glaring M.A."/>
            <person name="Hallin P.F."/>
            <person name="Prieme A."/>
            <person name="Stougaard P."/>
        </authorList>
    </citation>
    <scope>NUCLEOTIDE SEQUENCE [LARGE SCALE GENOMIC DNA]</scope>
    <source>
        <strain evidence="1 2">GCM71</strain>
    </source>
</reference>
<protein>
    <submittedName>
        <fullName evidence="1">Uncharacterized protein</fullName>
    </submittedName>
</protein>